<organism evidence="3 4">
    <name type="scientific">Rotaria sordida</name>
    <dbReference type="NCBI Taxonomy" id="392033"/>
    <lineage>
        <taxon>Eukaryota</taxon>
        <taxon>Metazoa</taxon>
        <taxon>Spiralia</taxon>
        <taxon>Gnathifera</taxon>
        <taxon>Rotifera</taxon>
        <taxon>Eurotatoria</taxon>
        <taxon>Bdelloidea</taxon>
        <taxon>Philodinida</taxon>
        <taxon>Philodinidae</taxon>
        <taxon>Rotaria</taxon>
    </lineage>
</organism>
<name>A0A819QVY2_9BILA</name>
<feature type="compositionally biased region" description="Polar residues" evidence="1">
    <location>
        <begin position="192"/>
        <end position="205"/>
    </location>
</feature>
<dbReference type="Proteomes" id="UP000663836">
    <property type="component" value="Unassembled WGS sequence"/>
</dbReference>
<feature type="non-terminal residue" evidence="3">
    <location>
        <position position="267"/>
    </location>
</feature>
<reference evidence="3" key="1">
    <citation type="submission" date="2021-02" db="EMBL/GenBank/DDBJ databases">
        <authorList>
            <person name="Nowell W R."/>
        </authorList>
    </citation>
    <scope>NUCLEOTIDE SEQUENCE</scope>
</reference>
<feature type="transmembrane region" description="Helical" evidence="2">
    <location>
        <begin position="65"/>
        <end position="93"/>
    </location>
</feature>
<keyword evidence="2" id="KW-0472">Membrane</keyword>
<keyword evidence="2" id="KW-1133">Transmembrane helix</keyword>
<evidence type="ECO:0000256" key="2">
    <source>
        <dbReference type="SAM" id="Phobius"/>
    </source>
</evidence>
<comment type="caution">
    <text evidence="3">The sequence shown here is derived from an EMBL/GenBank/DDBJ whole genome shotgun (WGS) entry which is preliminary data.</text>
</comment>
<sequence length="267" mass="30460">MSNKKSKSNLNNNKQYDSFSLFDDDVKLTTNETSDHRQQIKDQQINTSTMYQNNHQKAIISMQRCVILILCSVLLYEYSRSLFLIFIIGLLVADEFQLTHTDSRSHDYSHSDQEVQTEDLVDDNIGYKYLDVNSEVTNNIKNAASSIEIHVPTRKMNLSNLTKSQDLTWLHASGNEEDQTNSSESDYDGSHELSSIDNNADTNNLLPPDEILRMHIKNKNLFDQTTSSFHQQAVIQTVSGSIEGDFQRSENNLWANEVFPAKESTDP</sequence>
<accession>A0A819QVY2</accession>
<feature type="non-terminal residue" evidence="3">
    <location>
        <position position="1"/>
    </location>
</feature>
<evidence type="ECO:0000313" key="3">
    <source>
        <dbReference type="EMBL" id="CAF4037969.1"/>
    </source>
</evidence>
<feature type="region of interest" description="Disordered" evidence="1">
    <location>
        <begin position="174"/>
        <end position="205"/>
    </location>
</feature>
<keyword evidence="2" id="KW-0812">Transmembrane</keyword>
<dbReference type="EMBL" id="CAJOBD010005651">
    <property type="protein sequence ID" value="CAF4037969.1"/>
    <property type="molecule type" value="Genomic_DNA"/>
</dbReference>
<proteinExistence type="predicted"/>
<evidence type="ECO:0000313" key="4">
    <source>
        <dbReference type="Proteomes" id="UP000663836"/>
    </source>
</evidence>
<protein>
    <submittedName>
        <fullName evidence="3">Uncharacterized protein</fullName>
    </submittedName>
</protein>
<dbReference type="AlphaFoldDB" id="A0A819QVY2"/>
<gene>
    <name evidence="3" type="ORF">JBS370_LOCUS28334</name>
</gene>
<evidence type="ECO:0000256" key="1">
    <source>
        <dbReference type="SAM" id="MobiDB-lite"/>
    </source>
</evidence>